<accession>A0AAE0PNU2</accession>
<evidence type="ECO:0000256" key="1">
    <source>
        <dbReference type="ARBA" id="ARBA00022988"/>
    </source>
</evidence>
<keyword evidence="1" id="KW-0996">Nickel insertion</keyword>
<feature type="compositionally biased region" description="Polar residues" evidence="5">
    <location>
        <begin position="220"/>
        <end position="230"/>
    </location>
</feature>
<name>A0AAE0PNU2_SORBR</name>
<dbReference type="HAMAP" id="MF_01385">
    <property type="entry name" value="UreF"/>
    <property type="match status" value="1"/>
</dbReference>
<dbReference type="InterPro" id="IPR038277">
    <property type="entry name" value="UreF_sf"/>
</dbReference>
<dbReference type="Proteomes" id="UP001281003">
    <property type="component" value="Unassembled WGS sequence"/>
</dbReference>
<protein>
    <submittedName>
        <fullName evidence="6">UreF-domain-containing protein</fullName>
    </submittedName>
</protein>
<feature type="compositionally biased region" description="Pro residues" evidence="5">
    <location>
        <begin position="104"/>
        <end position="115"/>
    </location>
</feature>
<evidence type="ECO:0000256" key="2">
    <source>
        <dbReference type="ARBA" id="ARBA00023186"/>
    </source>
</evidence>
<feature type="region of interest" description="Disordered" evidence="5">
    <location>
        <begin position="94"/>
        <end position="115"/>
    </location>
</feature>
<dbReference type="PANTHER" id="PTHR33620">
    <property type="entry name" value="UREASE ACCESSORY PROTEIN F"/>
    <property type="match status" value="1"/>
</dbReference>
<reference evidence="6" key="1">
    <citation type="journal article" date="2023" name="Mol. Phylogenet. Evol.">
        <title>Genome-scale phylogeny and comparative genomics of the fungal order Sordariales.</title>
        <authorList>
            <person name="Hensen N."/>
            <person name="Bonometti L."/>
            <person name="Westerberg I."/>
            <person name="Brannstrom I.O."/>
            <person name="Guillou S."/>
            <person name="Cros-Aarteil S."/>
            <person name="Calhoun S."/>
            <person name="Haridas S."/>
            <person name="Kuo A."/>
            <person name="Mondo S."/>
            <person name="Pangilinan J."/>
            <person name="Riley R."/>
            <person name="LaButti K."/>
            <person name="Andreopoulos B."/>
            <person name="Lipzen A."/>
            <person name="Chen C."/>
            <person name="Yan M."/>
            <person name="Daum C."/>
            <person name="Ng V."/>
            <person name="Clum A."/>
            <person name="Steindorff A."/>
            <person name="Ohm R.A."/>
            <person name="Martin F."/>
            <person name="Silar P."/>
            <person name="Natvig D.O."/>
            <person name="Lalanne C."/>
            <person name="Gautier V."/>
            <person name="Ament-Velasquez S.L."/>
            <person name="Kruys A."/>
            <person name="Hutchinson M.I."/>
            <person name="Powell A.J."/>
            <person name="Barry K."/>
            <person name="Miller A.N."/>
            <person name="Grigoriev I.V."/>
            <person name="Debuchy R."/>
            <person name="Gladieux P."/>
            <person name="Hiltunen Thoren M."/>
            <person name="Johannesson H."/>
        </authorList>
    </citation>
    <scope>NUCLEOTIDE SEQUENCE</scope>
    <source>
        <strain evidence="6">FGSC 1904</strain>
    </source>
</reference>
<keyword evidence="7" id="KW-1185">Reference proteome</keyword>
<evidence type="ECO:0000313" key="7">
    <source>
        <dbReference type="Proteomes" id="UP001281003"/>
    </source>
</evidence>
<evidence type="ECO:0000256" key="4">
    <source>
        <dbReference type="SAM" id="Coils"/>
    </source>
</evidence>
<reference evidence="6" key="2">
    <citation type="submission" date="2023-07" db="EMBL/GenBank/DDBJ databases">
        <authorList>
            <consortium name="Lawrence Berkeley National Laboratory"/>
            <person name="Haridas S."/>
            <person name="Hensen N."/>
            <person name="Bonometti L."/>
            <person name="Westerberg I."/>
            <person name="Brannstrom I.O."/>
            <person name="Guillou S."/>
            <person name="Cros-Aarteil S."/>
            <person name="Calhoun S."/>
            <person name="Kuo A."/>
            <person name="Mondo S."/>
            <person name="Pangilinan J."/>
            <person name="Riley R."/>
            <person name="LaButti K."/>
            <person name="Andreopoulos B."/>
            <person name="Lipzen A."/>
            <person name="Chen C."/>
            <person name="Yanf M."/>
            <person name="Daum C."/>
            <person name="Ng V."/>
            <person name="Clum A."/>
            <person name="Steindorff A."/>
            <person name="Ohm R."/>
            <person name="Martin F."/>
            <person name="Silar P."/>
            <person name="Natvig D."/>
            <person name="Lalanne C."/>
            <person name="Gautier V."/>
            <person name="Ament-velasquez S.L."/>
            <person name="Kruys A."/>
            <person name="Hutchinson M.I."/>
            <person name="Powell A.J."/>
            <person name="Barry K."/>
            <person name="Miller A.N."/>
            <person name="Grigoriev I.V."/>
            <person name="Debuchy R."/>
            <person name="Gladieux P."/>
            <person name="Thoren M.H."/>
            <person name="Johannesson H."/>
        </authorList>
    </citation>
    <scope>NUCLEOTIDE SEQUENCE</scope>
    <source>
        <strain evidence="6">FGSC 1904</strain>
    </source>
</reference>
<feature type="coiled-coil region" evidence="4">
    <location>
        <begin position="14"/>
        <end position="41"/>
    </location>
</feature>
<proteinExistence type="inferred from homology"/>
<feature type="region of interest" description="Disordered" evidence="5">
    <location>
        <begin position="209"/>
        <end position="232"/>
    </location>
</feature>
<keyword evidence="2" id="KW-0143">Chaperone</keyword>
<sequence>MSQLQYKTTPLSDAEAIENEIADLERRLAEAKEKQRQAQQQRGIAHDAVIPVSSPSQTILHSPANHFLLLLSDSALPLGSFAFSSGLESYLAHNKSSPSSSSPIPKPPKSKPPPPSFTSFLPLSLSSYASTTLPYVLSAYRDPSQLSWLDDTLDSTIVCTVGRRASVAQGRALLSIWERSLAASLPSGSASADKAAKILKPFSALLRQSSSSSSSSSSSATTAGGASNGWNDPPPVSAHLPPLFGAICALTGLSLEQTAYIYLFSHVKALVSAAVRAGMFGPYQAQKTLASRQVQDMIAAVVEREWNTSVDEAGQSVPVMDLWVGRHEVLYSRIFNS</sequence>
<dbReference type="InterPro" id="IPR002639">
    <property type="entry name" value="UreF"/>
</dbReference>
<organism evidence="6 7">
    <name type="scientific">Sordaria brevicollis</name>
    <dbReference type="NCBI Taxonomy" id="83679"/>
    <lineage>
        <taxon>Eukaryota</taxon>
        <taxon>Fungi</taxon>
        <taxon>Dikarya</taxon>
        <taxon>Ascomycota</taxon>
        <taxon>Pezizomycotina</taxon>
        <taxon>Sordariomycetes</taxon>
        <taxon>Sordariomycetidae</taxon>
        <taxon>Sordariales</taxon>
        <taxon>Sordariaceae</taxon>
        <taxon>Sordaria</taxon>
    </lineage>
</organism>
<evidence type="ECO:0000313" key="6">
    <source>
        <dbReference type="EMBL" id="KAK3403294.1"/>
    </source>
</evidence>
<comment type="caution">
    <text evidence="6">The sequence shown here is derived from an EMBL/GenBank/DDBJ whole genome shotgun (WGS) entry which is preliminary data.</text>
</comment>
<dbReference type="PANTHER" id="PTHR33620:SF1">
    <property type="entry name" value="UREASE ACCESSORY PROTEIN F"/>
    <property type="match status" value="1"/>
</dbReference>
<comment type="similarity">
    <text evidence="3">Belongs to the UreF family.</text>
</comment>
<dbReference type="Gene3D" id="1.10.4190.10">
    <property type="entry name" value="Urease accessory protein UreF"/>
    <property type="match status" value="1"/>
</dbReference>
<evidence type="ECO:0000256" key="5">
    <source>
        <dbReference type="SAM" id="MobiDB-lite"/>
    </source>
</evidence>
<dbReference type="GO" id="GO:0016151">
    <property type="term" value="F:nickel cation binding"/>
    <property type="evidence" value="ECO:0007669"/>
    <property type="project" value="InterPro"/>
</dbReference>
<gene>
    <name evidence="6" type="ORF">B0T20DRAFT_22191</name>
</gene>
<feature type="compositionally biased region" description="Low complexity" evidence="5">
    <location>
        <begin position="209"/>
        <end position="219"/>
    </location>
</feature>
<keyword evidence="4" id="KW-0175">Coiled coil</keyword>
<dbReference type="Pfam" id="PF01730">
    <property type="entry name" value="UreF"/>
    <property type="match status" value="1"/>
</dbReference>
<dbReference type="EMBL" id="JAUTDP010000001">
    <property type="protein sequence ID" value="KAK3403294.1"/>
    <property type="molecule type" value="Genomic_DNA"/>
</dbReference>
<dbReference type="AlphaFoldDB" id="A0AAE0PNU2"/>
<evidence type="ECO:0000256" key="3">
    <source>
        <dbReference type="ARBA" id="ARBA00046339"/>
    </source>
</evidence>